<feature type="domain" description="APS kinase" evidence="10">
    <location>
        <begin position="100"/>
        <end position="141"/>
    </location>
</feature>
<name>A0A8H8A134_9FUNG</name>
<dbReference type="PANTHER" id="PTHR11055:SF1">
    <property type="entry name" value="PAPS SYNTHETASE, ISOFORM D"/>
    <property type="match status" value="1"/>
</dbReference>
<evidence type="ECO:0000256" key="7">
    <source>
        <dbReference type="ARBA" id="ARBA00023192"/>
    </source>
</evidence>
<feature type="non-terminal residue" evidence="11">
    <location>
        <position position="1"/>
    </location>
</feature>
<dbReference type="GO" id="GO:0000103">
    <property type="term" value="P:sulfate assimilation"/>
    <property type="evidence" value="ECO:0007669"/>
    <property type="project" value="InterPro"/>
</dbReference>
<keyword evidence="7" id="KW-0198">Cysteine biosynthesis</keyword>
<keyword evidence="5" id="KW-0547">Nucleotide-binding</keyword>
<dbReference type="Pfam" id="PF01583">
    <property type="entry name" value="APS_kinase"/>
    <property type="match status" value="2"/>
</dbReference>
<dbReference type="OrthoDB" id="506431at2759"/>
<reference evidence="11 12" key="1">
    <citation type="journal article" name="Sci. Rep.">
        <title>Genome-scale phylogenetic analyses confirm Olpidium as the closest living zoosporic fungus to the non-flagellated, terrestrial fungi.</title>
        <authorList>
            <person name="Chang Y."/>
            <person name="Rochon D."/>
            <person name="Sekimoto S."/>
            <person name="Wang Y."/>
            <person name="Chovatia M."/>
            <person name="Sandor L."/>
            <person name="Salamov A."/>
            <person name="Grigoriev I.V."/>
            <person name="Stajich J.E."/>
            <person name="Spatafora J.W."/>
        </authorList>
    </citation>
    <scope>NUCLEOTIDE SEQUENCE [LARGE SCALE GENOMIC DNA]</scope>
    <source>
        <strain evidence="11">S191</strain>
    </source>
</reference>
<evidence type="ECO:0000313" key="12">
    <source>
        <dbReference type="Proteomes" id="UP000673691"/>
    </source>
</evidence>
<evidence type="ECO:0000256" key="1">
    <source>
        <dbReference type="ARBA" id="ARBA00001823"/>
    </source>
</evidence>
<feature type="domain" description="APS kinase" evidence="10">
    <location>
        <begin position="1"/>
        <end position="86"/>
    </location>
</feature>
<protein>
    <recommendedName>
        <fullName evidence="9">ATP adenosine-5'-phosphosulfate 3'-phosphotransferase</fullName>
    </recommendedName>
    <alternativeName>
        <fullName evidence="8">Adenosine-5'-phosphosulfate kinase</fullName>
    </alternativeName>
</protein>
<dbReference type="GO" id="GO:0005524">
    <property type="term" value="F:ATP binding"/>
    <property type="evidence" value="ECO:0007669"/>
    <property type="project" value="UniProtKB-KW"/>
</dbReference>
<dbReference type="GO" id="GO:0004020">
    <property type="term" value="F:adenylylsulfate kinase activity"/>
    <property type="evidence" value="ECO:0007669"/>
    <property type="project" value="UniProtKB-EC"/>
</dbReference>
<keyword evidence="12" id="KW-1185">Reference proteome</keyword>
<dbReference type="Gene3D" id="3.40.50.300">
    <property type="entry name" value="P-loop containing nucleotide triphosphate hydrolases"/>
    <property type="match status" value="2"/>
</dbReference>
<evidence type="ECO:0000256" key="9">
    <source>
        <dbReference type="ARBA" id="ARBA00031464"/>
    </source>
</evidence>
<evidence type="ECO:0000256" key="8">
    <source>
        <dbReference type="ARBA" id="ARBA00029724"/>
    </source>
</evidence>
<evidence type="ECO:0000256" key="5">
    <source>
        <dbReference type="ARBA" id="ARBA00022741"/>
    </source>
</evidence>
<sequence length="147" mass="15977">GLTVWLTGLSASGKSTLAAALEQELVRRGVHAYRLDGDNIRFGLNRDLAFGRQDRTENIRRIAEREERVGLFGDAAIATPVNPTTSTPQIPVLLSFCSIRVAKLFADAASVCIAACISPYRADRDAARRLHEEAGIPFVEVLDGNRA</sequence>
<comment type="similarity">
    <text evidence="3">Belongs to the APS kinase family.</text>
</comment>
<evidence type="ECO:0000256" key="2">
    <source>
        <dbReference type="ARBA" id="ARBA00004806"/>
    </source>
</evidence>
<comment type="catalytic activity">
    <reaction evidence="1">
        <text>adenosine 5'-phosphosulfate + ATP = 3'-phosphoadenylyl sulfate + ADP + H(+)</text>
        <dbReference type="Rhea" id="RHEA:24152"/>
        <dbReference type="ChEBI" id="CHEBI:15378"/>
        <dbReference type="ChEBI" id="CHEBI:30616"/>
        <dbReference type="ChEBI" id="CHEBI:58243"/>
        <dbReference type="ChEBI" id="CHEBI:58339"/>
        <dbReference type="ChEBI" id="CHEBI:456216"/>
        <dbReference type="EC" id="2.7.1.25"/>
    </reaction>
</comment>
<dbReference type="InterPro" id="IPR027417">
    <property type="entry name" value="P-loop_NTPase"/>
</dbReference>
<dbReference type="CDD" id="cd02027">
    <property type="entry name" value="APSK"/>
    <property type="match status" value="1"/>
</dbReference>
<dbReference type="GO" id="GO:0019344">
    <property type="term" value="P:cysteine biosynthetic process"/>
    <property type="evidence" value="ECO:0007669"/>
    <property type="project" value="UniProtKB-KW"/>
</dbReference>
<evidence type="ECO:0000256" key="4">
    <source>
        <dbReference type="ARBA" id="ARBA00022679"/>
    </source>
</evidence>
<keyword evidence="4" id="KW-0808">Transferase</keyword>
<keyword evidence="11" id="KW-0418">Kinase</keyword>
<evidence type="ECO:0000259" key="10">
    <source>
        <dbReference type="Pfam" id="PF01583"/>
    </source>
</evidence>
<dbReference type="EMBL" id="JAEFCI010000966">
    <property type="protein sequence ID" value="KAG5463213.1"/>
    <property type="molecule type" value="Genomic_DNA"/>
</dbReference>
<evidence type="ECO:0000313" key="11">
    <source>
        <dbReference type="EMBL" id="KAG5463213.1"/>
    </source>
</evidence>
<dbReference type="AlphaFoldDB" id="A0A8H8A134"/>
<dbReference type="SUPFAM" id="SSF52540">
    <property type="entry name" value="P-loop containing nucleoside triphosphate hydrolases"/>
    <property type="match status" value="1"/>
</dbReference>
<proteinExistence type="inferred from homology"/>
<keyword evidence="6" id="KW-0067">ATP-binding</keyword>
<accession>A0A8H8A134</accession>
<evidence type="ECO:0000256" key="3">
    <source>
        <dbReference type="ARBA" id="ARBA00007008"/>
    </source>
</evidence>
<evidence type="ECO:0000256" key="6">
    <source>
        <dbReference type="ARBA" id="ARBA00022840"/>
    </source>
</evidence>
<gene>
    <name evidence="11" type="ORF">BJ554DRAFT_961</name>
</gene>
<comment type="pathway">
    <text evidence="2">Sulfur metabolism; hydrogen sulfide biosynthesis; sulfite from sulfate: step 2/3.</text>
</comment>
<organism evidence="11 12">
    <name type="scientific">Olpidium bornovanus</name>
    <dbReference type="NCBI Taxonomy" id="278681"/>
    <lineage>
        <taxon>Eukaryota</taxon>
        <taxon>Fungi</taxon>
        <taxon>Fungi incertae sedis</taxon>
        <taxon>Olpidiomycota</taxon>
        <taxon>Olpidiomycotina</taxon>
        <taxon>Olpidiomycetes</taxon>
        <taxon>Olpidiales</taxon>
        <taxon>Olpidiaceae</taxon>
        <taxon>Olpidium</taxon>
    </lineage>
</organism>
<comment type="caution">
    <text evidence="11">The sequence shown here is derived from an EMBL/GenBank/DDBJ whole genome shotgun (WGS) entry which is preliminary data.</text>
</comment>
<dbReference type="PANTHER" id="PTHR11055">
    <property type="entry name" value="BIFUNCTIONAL 3'-PHOSPHOADENOSINE 5'-PHOSPHOSULFATE SYNTHASE"/>
    <property type="match status" value="1"/>
</dbReference>
<dbReference type="Proteomes" id="UP000673691">
    <property type="component" value="Unassembled WGS sequence"/>
</dbReference>
<dbReference type="InterPro" id="IPR059117">
    <property type="entry name" value="APS_kinase_dom"/>
</dbReference>
<keyword evidence="7" id="KW-0028">Amino-acid biosynthesis</keyword>